<reference evidence="1 2" key="1">
    <citation type="journal article" date="2016" name="Nat. Commun.">
        <title>Thousands of microbial genomes shed light on interconnected biogeochemical processes in an aquifer system.</title>
        <authorList>
            <person name="Anantharaman K."/>
            <person name="Brown C.T."/>
            <person name="Hug L.A."/>
            <person name="Sharon I."/>
            <person name="Castelle C.J."/>
            <person name="Probst A.J."/>
            <person name="Thomas B.C."/>
            <person name="Singh A."/>
            <person name="Wilkins M.J."/>
            <person name="Karaoz U."/>
            <person name="Brodie E.L."/>
            <person name="Williams K.H."/>
            <person name="Hubbard S.S."/>
            <person name="Banfield J.F."/>
        </authorList>
    </citation>
    <scope>NUCLEOTIDE SEQUENCE [LARGE SCALE GENOMIC DNA]</scope>
</reference>
<protein>
    <recommendedName>
        <fullName evidence="3">DUF676 domain-containing protein</fullName>
    </recommendedName>
</protein>
<accession>A0A1F5H2H1</accession>
<evidence type="ECO:0000313" key="1">
    <source>
        <dbReference type="EMBL" id="OGD98362.1"/>
    </source>
</evidence>
<dbReference type="Proteomes" id="UP000177039">
    <property type="component" value="Unassembled WGS sequence"/>
</dbReference>
<proteinExistence type="predicted"/>
<comment type="caution">
    <text evidence="1">The sequence shown here is derived from an EMBL/GenBank/DDBJ whole genome shotgun (WGS) entry which is preliminary data.</text>
</comment>
<dbReference type="Gene3D" id="3.40.50.1820">
    <property type="entry name" value="alpha/beta hydrolase"/>
    <property type="match status" value="1"/>
</dbReference>
<name>A0A1F5H2H1_9BACT</name>
<sequence length="208" mass="23647">MIEPRYEKAVLIHGWKEGKTDPLTQLDSIGRQLEAVSLSTVPFDWGTEHGFWDSYNLLRQGKFADTLSQEFDDWLQTNSRDVGYRRLIIIAYSLGGLIFYKWAVDHRTRDADREKIALAVTIASPYQCSLGKVDIEADMPDGKQRILRLGNINEPGITCSDIVESLPSGTLKVLLAGKDVTALRRDSMFAHAYRTRVEQHRCKFSKNI</sequence>
<dbReference type="EMBL" id="MFBT01000038">
    <property type="protein sequence ID" value="OGD98362.1"/>
    <property type="molecule type" value="Genomic_DNA"/>
</dbReference>
<dbReference type="InterPro" id="IPR029058">
    <property type="entry name" value="AB_hydrolase_fold"/>
</dbReference>
<evidence type="ECO:0000313" key="2">
    <source>
        <dbReference type="Proteomes" id="UP000177039"/>
    </source>
</evidence>
<dbReference type="SUPFAM" id="SSF53474">
    <property type="entry name" value="alpha/beta-Hydrolases"/>
    <property type="match status" value="1"/>
</dbReference>
<organism evidence="1 2">
    <name type="scientific">Candidatus Curtissbacteria bacterium RIFCSPLOWO2_01_FULL_42_50</name>
    <dbReference type="NCBI Taxonomy" id="1797730"/>
    <lineage>
        <taxon>Bacteria</taxon>
        <taxon>Candidatus Curtissiibacteriota</taxon>
    </lineage>
</organism>
<gene>
    <name evidence="1" type="ORF">A3B54_00735</name>
</gene>
<dbReference type="AlphaFoldDB" id="A0A1F5H2H1"/>
<evidence type="ECO:0008006" key="3">
    <source>
        <dbReference type="Google" id="ProtNLM"/>
    </source>
</evidence>